<dbReference type="GO" id="GO:0005525">
    <property type="term" value="F:GTP binding"/>
    <property type="evidence" value="ECO:0007669"/>
    <property type="project" value="UniProtKB-UniRule"/>
</dbReference>
<evidence type="ECO:0000256" key="9">
    <source>
        <dbReference type="ARBA" id="ARBA00022679"/>
    </source>
</evidence>
<feature type="binding site" evidence="16">
    <location>
        <begin position="49"/>
        <end position="52"/>
    </location>
    <ligand>
        <name>GTP</name>
        <dbReference type="ChEBI" id="CHEBI:37565"/>
    </ligand>
</feature>
<dbReference type="AlphaFoldDB" id="A0A1V2ZVZ6"/>
<keyword evidence="9 14" id="KW-0808">Transferase</keyword>
<evidence type="ECO:0000256" key="15">
    <source>
        <dbReference type="PIRSR" id="PIRSR006135-1"/>
    </source>
</evidence>
<feature type="binding site" evidence="16">
    <location>
        <begin position="7"/>
        <end position="14"/>
    </location>
    <ligand>
        <name>GTP</name>
        <dbReference type="ChEBI" id="CHEBI:37565"/>
    </ligand>
</feature>
<keyword evidence="8 14" id="KW-0169">Cobalamin biosynthesis</keyword>
<dbReference type="PANTHER" id="PTHR34848">
    <property type="match status" value="1"/>
</dbReference>
<proteinExistence type="inferred from homology"/>
<comment type="catalytic activity">
    <reaction evidence="2 14">
        <text>adenosylcob(III)inamide phosphate + GTP + H(+) = adenosylcob(III)inamide-GDP + diphosphate</text>
        <dbReference type="Rhea" id="RHEA:22712"/>
        <dbReference type="ChEBI" id="CHEBI:15378"/>
        <dbReference type="ChEBI" id="CHEBI:33019"/>
        <dbReference type="ChEBI" id="CHEBI:37565"/>
        <dbReference type="ChEBI" id="CHEBI:58502"/>
        <dbReference type="ChEBI" id="CHEBI:60487"/>
        <dbReference type="EC" id="2.7.7.62"/>
    </reaction>
</comment>
<dbReference type="PIRSF" id="PIRSF006135">
    <property type="entry name" value="CobU"/>
    <property type="match status" value="1"/>
</dbReference>
<dbReference type="InterPro" id="IPR027417">
    <property type="entry name" value="P-loop_NTPase"/>
</dbReference>
<dbReference type="Proteomes" id="UP000189177">
    <property type="component" value="Unassembled WGS sequence"/>
</dbReference>
<dbReference type="SUPFAM" id="SSF52540">
    <property type="entry name" value="P-loop containing nucleoside triphosphate hydrolases"/>
    <property type="match status" value="1"/>
</dbReference>
<dbReference type="PANTHER" id="PTHR34848:SF1">
    <property type="entry name" value="BIFUNCTIONAL ADENOSYLCOBALAMIN BIOSYNTHESIS PROTEIN COBU"/>
    <property type="match status" value="1"/>
</dbReference>
<evidence type="ECO:0000256" key="11">
    <source>
        <dbReference type="ARBA" id="ARBA00022777"/>
    </source>
</evidence>
<keyword evidence="11 14" id="KW-0418">Kinase</keyword>
<accession>A0A1V2ZVZ6</accession>
<feature type="binding site" evidence="16">
    <location>
        <begin position="32"/>
        <end position="34"/>
    </location>
    <ligand>
        <name>GTP</name>
        <dbReference type="ChEBI" id="CHEBI:37565"/>
    </ligand>
</feature>
<evidence type="ECO:0000256" key="1">
    <source>
        <dbReference type="ARBA" id="ARBA00000312"/>
    </source>
</evidence>
<evidence type="ECO:0000313" key="17">
    <source>
        <dbReference type="EMBL" id="OOC09236.1"/>
    </source>
</evidence>
<evidence type="ECO:0000256" key="5">
    <source>
        <dbReference type="ARBA" id="ARBA00004692"/>
    </source>
</evidence>
<feature type="binding site" evidence="16">
    <location>
        <position position="82"/>
    </location>
    <ligand>
        <name>GTP</name>
        <dbReference type="ChEBI" id="CHEBI:37565"/>
    </ligand>
</feature>
<comment type="pathway">
    <text evidence="6 14">Cofactor biosynthesis; adenosylcobalamin biosynthesis; adenosylcobalamin from cob(II)yrinate a,c-diamide: step 5/7.</text>
</comment>
<dbReference type="EMBL" id="MUZR01000056">
    <property type="protein sequence ID" value="OOC09236.1"/>
    <property type="molecule type" value="Genomic_DNA"/>
</dbReference>
<protein>
    <recommendedName>
        <fullName evidence="14">Bifunctional adenosylcobalamin biosynthesis protein</fullName>
        <ecNumber evidence="14">2.7.1.156</ecNumber>
        <ecNumber evidence="14">2.7.7.62</ecNumber>
    </recommendedName>
</protein>
<dbReference type="Pfam" id="PF02283">
    <property type="entry name" value="CobU"/>
    <property type="match status" value="1"/>
</dbReference>
<evidence type="ECO:0000313" key="18">
    <source>
        <dbReference type="Proteomes" id="UP000189177"/>
    </source>
</evidence>
<sequence>MRTLILGGVRSGKSRMAEQLALGSGQPVTYVATARADDDEMLRRVEQHRRRRPAGWELVEAGDDLAARLREAAAPDRCLLIDCLTLWLTQLLCTEDEAHIEREREALIATLPTLPGSIIAVSNETGLGVVPLDALSRRFADEAGALHQRLAADLDRVVLTVAGLPHVLKGPIVNA</sequence>
<evidence type="ECO:0000256" key="13">
    <source>
        <dbReference type="ARBA" id="ARBA00023134"/>
    </source>
</evidence>
<keyword evidence="12 14" id="KW-0067">ATP-binding</keyword>
<keyword evidence="18" id="KW-1185">Reference proteome</keyword>
<dbReference type="UniPathway" id="UPA00148">
    <property type="reaction ID" value="UER00236"/>
</dbReference>
<evidence type="ECO:0000256" key="4">
    <source>
        <dbReference type="ARBA" id="ARBA00003889"/>
    </source>
</evidence>
<evidence type="ECO:0000256" key="10">
    <source>
        <dbReference type="ARBA" id="ARBA00022741"/>
    </source>
</evidence>
<gene>
    <name evidence="17" type="ORF">B1A74_12090</name>
</gene>
<dbReference type="GO" id="GO:0009236">
    <property type="term" value="P:cobalamin biosynthetic process"/>
    <property type="evidence" value="ECO:0007669"/>
    <property type="project" value="UniProtKB-UniRule"/>
</dbReference>
<keyword evidence="17" id="KW-0548">Nucleotidyltransferase</keyword>
<dbReference type="RefSeq" id="WP_077244775.1">
    <property type="nucleotide sequence ID" value="NZ_MUZR01000056.1"/>
</dbReference>
<evidence type="ECO:0000256" key="6">
    <source>
        <dbReference type="ARBA" id="ARBA00005159"/>
    </source>
</evidence>
<evidence type="ECO:0000256" key="7">
    <source>
        <dbReference type="ARBA" id="ARBA00007490"/>
    </source>
</evidence>
<feature type="binding site" evidence="16">
    <location>
        <position position="60"/>
    </location>
    <ligand>
        <name>GTP</name>
        <dbReference type="ChEBI" id="CHEBI:37565"/>
    </ligand>
</feature>
<comment type="function">
    <text evidence="4 14">Catalyzes ATP-dependent phosphorylation of adenosylcobinamide and addition of GMP to adenosylcobinamide phosphate.</text>
</comment>
<feature type="active site" description="GMP-histidine intermediate" evidence="15">
    <location>
        <position position="48"/>
    </location>
</feature>
<dbReference type="NCBIfam" id="NF004469">
    <property type="entry name" value="PRK05800.1"/>
    <property type="match status" value="1"/>
</dbReference>
<keyword evidence="13 14" id="KW-0342">GTP-binding</keyword>
<dbReference type="EC" id="2.7.7.62" evidence="14"/>
<evidence type="ECO:0000256" key="14">
    <source>
        <dbReference type="PIRNR" id="PIRNR006135"/>
    </source>
</evidence>
<evidence type="ECO:0000256" key="2">
    <source>
        <dbReference type="ARBA" id="ARBA00000711"/>
    </source>
</evidence>
<evidence type="ECO:0000256" key="3">
    <source>
        <dbReference type="ARBA" id="ARBA00001522"/>
    </source>
</evidence>
<evidence type="ECO:0000256" key="16">
    <source>
        <dbReference type="PIRSR" id="PIRSR006135-2"/>
    </source>
</evidence>
<keyword evidence="10 14" id="KW-0547">Nucleotide-binding</keyword>
<comment type="catalytic activity">
    <reaction evidence="3">
        <text>adenosylcob(III)inamide + GTP = adenosylcob(III)inamide phosphate + GDP + H(+)</text>
        <dbReference type="Rhea" id="RHEA:15765"/>
        <dbReference type="ChEBI" id="CHEBI:2480"/>
        <dbReference type="ChEBI" id="CHEBI:15378"/>
        <dbReference type="ChEBI" id="CHEBI:37565"/>
        <dbReference type="ChEBI" id="CHEBI:58189"/>
        <dbReference type="ChEBI" id="CHEBI:58502"/>
        <dbReference type="EC" id="2.7.1.156"/>
    </reaction>
</comment>
<comment type="similarity">
    <text evidence="7 14">Belongs to the CobU/CobP family.</text>
</comment>
<dbReference type="GO" id="GO:0043752">
    <property type="term" value="F:adenosylcobinamide kinase activity"/>
    <property type="evidence" value="ECO:0007669"/>
    <property type="project" value="UniProtKB-EC"/>
</dbReference>
<dbReference type="EC" id="2.7.1.156" evidence="14"/>
<comment type="caution">
    <text evidence="17">The sequence shown here is derived from an EMBL/GenBank/DDBJ whole genome shotgun (WGS) entry which is preliminary data.</text>
</comment>
<dbReference type="OrthoDB" id="9788370at2"/>
<evidence type="ECO:0000256" key="8">
    <source>
        <dbReference type="ARBA" id="ARBA00022573"/>
    </source>
</evidence>
<dbReference type="GO" id="GO:0005524">
    <property type="term" value="F:ATP binding"/>
    <property type="evidence" value="ECO:0007669"/>
    <property type="project" value="UniProtKB-UniRule"/>
</dbReference>
<evidence type="ECO:0000256" key="12">
    <source>
        <dbReference type="ARBA" id="ARBA00022840"/>
    </source>
</evidence>
<dbReference type="Gene3D" id="3.40.50.300">
    <property type="entry name" value="P-loop containing nucleotide triphosphate hydrolases"/>
    <property type="match status" value="1"/>
</dbReference>
<dbReference type="STRING" id="252474.B1A74_12090"/>
<comment type="catalytic activity">
    <reaction evidence="1 14">
        <text>adenosylcob(III)inamide + ATP = adenosylcob(III)inamide phosphate + ADP + H(+)</text>
        <dbReference type="Rhea" id="RHEA:15769"/>
        <dbReference type="ChEBI" id="CHEBI:2480"/>
        <dbReference type="ChEBI" id="CHEBI:15378"/>
        <dbReference type="ChEBI" id="CHEBI:30616"/>
        <dbReference type="ChEBI" id="CHEBI:58502"/>
        <dbReference type="ChEBI" id="CHEBI:456216"/>
        <dbReference type="EC" id="2.7.1.156"/>
    </reaction>
</comment>
<organism evidence="17 18">
    <name type="scientific">Thioalkalivibrio halophilus</name>
    <dbReference type="NCBI Taxonomy" id="252474"/>
    <lineage>
        <taxon>Bacteria</taxon>
        <taxon>Pseudomonadati</taxon>
        <taxon>Pseudomonadota</taxon>
        <taxon>Gammaproteobacteria</taxon>
        <taxon>Chromatiales</taxon>
        <taxon>Ectothiorhodospiraceae</taxon>
        <taxon>Thioalkalivibrio</taxon>
    </lineage>
</organism>
<dbReference type="InterPro" id="IPR003203">
    <property type="entry name" value="CobU/CobP"/>
</dbReference>
<comment type="pathway">
    <text evidence="5 14">Cofactor biosynthesis; adenosylcobalamin biosynthesis; adenosylcobalamin from cob(II)yrinate a,c-diamide: step 6/7.</text>
</comment>
<dbReference type="CDD" id="cd00544">
    <property type="entry name" value="CobU"/>
    <property type="match status" value="1"/>
</dbReference>
<dbReference type="GO" id="GO:0008820">
    <property type="term" value="F:cobinamide phosphate guanylyltransferase activity"/>
    <property type="evidence" value="ECO:0007669"/>
    <property type="project" value="UniProtKB-UniRule"/>
</dbReference>
<reference evidence="17 18" key="1">
    <citation type="submission" date="2017-02" db="EMBL/GenBank/DDBJ databases">
        <title>Genomic diversity within the haloalkaliphilic genus Thioalkalivibrio.</title>
        <authorList>
            <person name="Ahn A.-C."/>
            <person name="Meier-Kolthoff J."/>
            <person name="Overmars L."/>
            <person name="Richter M."/>
            <person name="Woyke T."/>
            <person name="Sorokin D.Y."/>
            <person name="Muyzer G."/>
        </authorList>
    </citation>
    <scope>NUCLEOTIDE SEQUENCE [LARGE SCALE GENOMIC DNA]</scope>
    <source>
        <strain evidence="17 18">HL17</strain>
    </source>
</reference>
<name>A0A1V2ZVZ6_9GAMM</name>